<evidence type="ECO:0000313" key="2">
    <source>
        <dbReference type="EMBL" id="KIP04721.1"/>
    </source>
</evidence>
<feature type="region of interest" description="Disordered" evidence="1">
    <location>
        <begin position="1"/>
        <end position="214"/>
    </location>
</feature>
<feature type="compositionally biased region" description="Pro residues" evidence="1">
    <location>
        <begin position="139"/>
        <end position="149"/>
    </location>
</feature>
<feature type="compositionally biased region" description="Basic residues" evidence="1">
    <location>
        <begin position="190"/>
        <end position="202"/>
    </location>
</feature>
<dbReference type="EMBL" id="KN840564">
    <property type="protein sequence ID" value="KIP04721.1"/>
    <property type="molecule type" value="Genomic_DNA"/>
</dbReference>
<organism evidence="2 3">
    <name type="scientific">Phlebiopsis gigantea (strain 11061_1 CR5-6)</name>
    <name type="common">White-rot fungus</name>
    <name type="synonym">Peniophora gigantea</name>
    <dbReference type="NCBI Taxonomy" id="745531"/>
    <lineage>
        <taxon>Eukaryota</taxon>
        <taxon>Fungi</taxon>
        <taxon>Dikarya</taxon>
        <taxon>Basidiomycota</taxon>
        <taxon>Agaricomycotina</taxon>
        <taxon>Agaricomycetes</taxon>
        <taxon>Polyporales</taxon>
        <taxon>Phanerochaetaceae</taxon>
        <taxon>Phlebiopsis</taxon>
    </lineage>
</organism>
<feature type="compositionally biased region" description="Low complexity" evidence="1">
    <location>
        <begin position="79"/>
        <end position="100"/>
    </location>
</feature>
<keyword evidence="3" id="KW-1185">Reference proteome</keyword>
<proteinExistence type="predicted"/>
<evidence type="ECO:0000256" key="1">
    <source>
        <dbReference type="SAM" id="MobiDB-lite"/>
    </source>
</evidence>
<protein>
    <submittedName>
        <fullName evidence="2">Uncharacterized protein</fullName>
    </submittedName>
</protein>
<feature type="compositionally biased region" description="Basic residues" evidence="1">
    <location>
        <begin position="1"/>
        <end position="12"/>
    </location>
</feature>
<dbReference type="AlphaFoldDB" id="A0A0C3RUK9"/>
<reference evidence="2 3" key="1">
    <citation type="journal article" date="2014" name="PLoS Genet.">
        <title>Analysis of the Phlebiopsis gigantea genome, transcriptome and secretome provides insight into its pioneer colonization strategies of wood.</title>
        <authorList>
            <person name="Hori C."/>
            <person name="Ishida T."/>
            <person name="Igarashi K."/>
            <person name="Samejima M."/>
            <person name="Suzuki H."/>
            <person name="Master E."/>
            <person name="Ferreira P."/>
            <person name="Ruiz-Duenas F.J."/>
            <person name="Held B."/>
            <person name="Canessa P."/>
            <person name="Larrondo L.F."/>
            <person name="Schmoll M."/>
            <person name="Druzhinina I.S."/>
            <person name="Kubicek C.P."/>
            <person name="Gaskell J.A."/>
            <person name="Kersten P."/>
            <person name="St John F."/>
            <person name="Glasner J."/>
            <person name="Sabat G."/>
            <person name="Splinter BonDurant S."/>
            <person name="Syed K."/>
            <person name="Yadav J."/>
            <person name="Mgbeahuruike A.C."/>
            <person name="Kovalchuk A."/>
            <person name="Asiegbu F.O."/>
            <person name="Lackner G."/>
            <person name="Hoffmeister D."/>
            <person name="Rencoret J."/>
            <person name="Gutierrez A."/>
            <person name="Sun H."/>
            <person name="Lindquist E."/>
            <person name="Barry K."/>
            <person name="Riley R."/>
            <person name="Grigoriev I.V."/>
            <person name="Henrissat B."/>
            <person name="Kues U."/>
            <person name="Berka R.M."/>
            <person name="Martinez A.T."/>
            <person name="Covert S.F."/>
            <person name="Blanchette R.A."/>
            <person name="Cullen D."/>
        </authorList>
    </citation>
    <scope>NUCLEOTIDE SEQUENCE [LARGE SCALE GENOMIC DNA]</scope>
    <source>
        <strain evidence="2 3">11061_1 CR5-6</strain>
    </source>
</reference>
<accession>A0A0C3RUK9</accession>
<evidence type="ECO:0000313" key="3">
    <source>
        <dbReference type="Proteomes" id="UP000053257"/>
    </source>
</evidence>
<feature type="compositionally biased region" description="Low complexity" evidence="1">
    <location>
        <begin position="150"/>
        <end position="162"/>
    </location>
</feature>
<dbReference type="Proteomes" id="UP000053257">
    <property type="component" value="Unassembled WGS sequence"/>
</dbReference>
<gene>
    <name evidence="2" type="ORF">PHLGIDRAFT_19902</name>
</gene>
<sequence length="248" mass="26972">MYSVRAQKRRRTATTVLAGDFDTRPQRDVLTSLLNGVPVYKAVEKAEEEEERRTRKKERKERETDKKRGKLPVKPVDKATPVASSSATPSEPVAASSSIKRPPPPPRVTPTTSSTSSFWQARPTINIATLQRSRSVTPPLMPSSPPTTPGPSISSSTSATSSKRLHTPDDGDDFTDGGRSVATSSPPPRPTRKKRVAARKGWKGWVEGSPPPSQKLINLDIVDVIPGERKTRSGKSFDAIGVGKDSWV</sequence>
<dbReference type="HOGENOM" id="CLU_073115_0_0_1"/>
<dbReference type="OrthoDB" id="3267892at2759"/>
<dbReference type="STRING" id="745531.A0A0C3RUK9"/>
<name>A0A0C3RUK9_PHLG1</name>